<evidence type="ECO:0000313" key="3">
    <source>
        <dbReference type="Proteomes" id="UP000295122"/>
    </source>
</evidence>
<proteinExistence type="predicted"/>
<dbReference type="SMART" id="SM00966">
    <property type="entry name" value="SpoVT_AbrB"/>
    <property type="match status" value="1"/>
</dbReference>
<reference evidence="2 3" key="1">
    <citation type="submission" date="2019-03" db="EMBL/GenBank/DDBJ databases">
        <title>Genomic Encyclopedia of Type Strains, Phase IV (KMG-IV): sequencing the most valuable type-strain genomes for metagenomic binning, comparative biology and taxonomic classification.</title>
        <authorList>
            <person name="Goeker M."/>
        </authorList>
    </citation>
    <scope>NUCLEOTIDE SEQUENCE [LARGE SCALE GENOMIC DNA]</scope>
    <source>
        <strain evidence="2 3">DSM 25903</strain>
    </source>
</reference>
<evidence type="ECO:0000259" key="1">
    <source>
        <dbReference type="SMART" id="SM00966"/>
    </source>
</evidence>
<evidence type="ECO:0000313" key="2">
    <source>
        <dbReference type="EMBL" id="TDR89894.1"/>
    </source>
</evidence>
<feature type="domain" description="SpoVT-AbrB" evidence="1">
    <location>
        <begin position="15"/>
        <end position="55"/>
    </location>
</feature>
<dbReference type="GO" id="GO:0003677">
    <property type="term" value="F:DNA binding"/>
    <property type="evidence" value="ECO:0007669"/>
    <property type="project" value="InterPro"/>
</dbReference>
<name>A0A4R7BVM9_9HYPH</name>
<accession>A0A4R7BVM9</accession>
<dbReference type="RefSeq" id="WP_133770866.1">
    <property type="nucleotide sequence ID" value="NZ_SNZR01000013.1"/>
</dbReference>
<dbReference type="InterPro" id="IPR007159">
    <property type="entry name" value="SpoVT-AbrB_dom"/>
</dbReference>
<dbReference type="SUPFAM" id="SSF89447">
    <property type="entry name" value="AbrB/MazE/MraZ-like"/>
    <property type="match status" value="1"/>
</dbReference>
<comment type="caution">
    <text evidence="2">The sequence shown here is derived from an EMBL/GenBank/DDBJ whole genome shotgun (WGS) entry which is preliminary data.</text>
</comment>
<keyword evidence="3" id="KW-1185">Reference proteome</keyword>
<sequence>MPQPDPVPPRETTIFRNNRSLAVRIPPGFGAPGDKVRVITEGDRLIIEPVGRSAGLVGLLAQWALEPPLGPEDDFPDIDEGLLPLKDVDL</sequence>
<dbReference type="Proteomes" id="UP000295122">
    <property type="component" value="Unassembled WGS sequence"/>
</dbReference>
<dbReference type="AlphaFoldDB" id="A0A4R7BVM9"/>
<protein>
    <submittedName>
        <fullName evidence="2">Antitoxin VapB</fullName>
    </submittedName>
</protein>
<dbReference type="Pfam" id="PF04014">
    <property type="entry name" value="MazE_antitoxin"/>
    <property type="match status" value="1"/>
</dbReference>
<dbReference type="InterPro" id="IPR037914">
    <property type="entry name" value="SpoVT-AbrB_sf"/>
</dbReference>
<dbReference type="OrthoDB" id="7173678at2"/>
<dbReference type="EMBL" id="SNZR01000013">
    <property type="protein sequence ID" value="TDR89894.1"/>
    <property type="molecule type" value="Genomic_DNA"/>
</dbReference>
<organism evidence="2 3">
    <name type="scientific">Enterovirga rhinocerotis</name>
    <dbReference type="NCBI Taxonomy" id="1339210"/>
    <lineage>
        <taxon>Bacteria</taxon>
        <taxon>Pseudomonadati</taxon>
        <taxon>Pseudomonadota</taxon>
        <taxon>Alphaproteobacteria</taxon>
        <taxon>Hyphomicrobiales</taxon>
        <taxon>Methylobacteriaceae</taxon>
        <taxon>Enterovirga</taxon>
    </lineage>
</organism>
<gene>
    <name evidence="2" type="ORF">EV668_2730</name>
</gene>
<dbReference type="Gene3D" id="2.10.260.10">
    <property type="match status" value="1"/>
</dbReference>